<dbReference type="Pfam" id="PF13231">
    <property type="entry name" value="PMT_2"/>
    <property type="match status" value="1"/>
</dbReference>
<dbReference type="AlphaFoldDB" id="A0A0G1GLA6"/>
<evidence type="ECO:0000313" key="4">
    <source>
        <dbReference type="Proteomes" id="UP000034617"/>
    </source>
</evidence>
<organism evidence="3 4">
    <name type="scientific">Candidatus Gottesmanbacteria bacterium GW2011_GWB1_44_11c</name>
    <dbReference type="NCBI Taxonomy" id="1618447"/>
    <lineage>
        <taxon>Bacteria</taxon>
        <taxon>Candidatus Gottesmaniibacteriota</taxon>
    </lineage>
</organism>
<feature type="transmembrane region" description="Helical" evidence="1">
    <location>
        <begin position="96"/>
        <end position="116"/>
    </location>
</feature>
<keyword evidence="1" id="KW-1133">Transmembrane helix</keyword>
<feature type="transmembrane region" description="Helical" evidence="1">
    <location>
        <begin position="128"/>
        <end position="145"/>
    </location>
</feature>
<proteinExistence type="predicted"/>
<sequence length="550" mass="62826">MSKTPDTKTLFHILIIICVALGARFLYGQIQRTPGVLMYPDSYGYYGLGTQMVASPRLSTVITPYRTPLYPLFVGGTAFLLGKAGADVRSPDFQRVGSTIILLQELIAIVTLILLYKGLSYLDLNKRRALFITLFFSVDPMLLAFERTMLTETMTVFFSALVTYASVRILMKPTHMNFLLFLAASTLGFLTRPAFLAIPVAAAPFLLWFFFRKKNRLAMGFVMLTTLCYLLVPVLYSWINERYYGYKGIQEVSDIDMLGRILEFRISPDAGKDIRFLYTEVQKQQRFGGPTMPFEFINSFDPTLYGNMEKMNGLQTFVRRVVKTNFALYCLHAFSYSPRMLFDVSTATFIPDQAPSKEKTLFQILWHVYRISQYPSVLVFFVFPFLLSLFFKHTTIQRTVAVLCISIVVTQVLLTVFVVYYEDYGRLALIFRPQLYILFLYGAQNVCKKGLALLKKNVNARGYLETKTKRVILASSELVEGRVQNQILDKTIETDQSLLFWSSVSLCIPDPQIRVIRVSGKMSPNIRNGFRIQKPHVILRQDEKADGCMG</sequence>
<reference evidence="3 4" key="1">
    <citation type="journal article" date="2015" name="Nature">
        <title>rRNA introns, odd ribosomes, and small enigmatic genomes across a large radiation of phyla.</title>
        <authorList>
            <person name="Brown C.T."/>
            <person name="Hug L.A."/>
            <person name="Thomas B.C."/>
            <person name="Sharon I."/>
            <person name="Castelle C.J."/>
            <person name="Singh A."/>
            <person name="Wilkins M.J."/>
            <person name="Williams K.H."/>
            <person name="Banfield J.F."/>
        </authorList>
    </citation>
    <scope>NUCLEOTIDE SEQUENCE [LARGE SCALE GENOMIC DNA]</scope>
</reference>
<feature type="transmembrane region" description="Helical" evidence="1">
    <location>
        <begin position="217"/>
        <end position="239"/>
    </location>
</feature>
<dbReference type="InterPro" id="IPR038731">
    <property type="entry name" value="RgtA/B/C-like"/>
</dbReference>
<evidence type="ECO:0000313" key="3">
    <source>
        <dbReference type="EMBL" id="KKT35113.1"/>
    </source>
</evidence>
<accession>A0A0G1GLA6</accession>
<feature type="domain" description="Glycosyltransferase RgtA/B/C/D-like" evidence="2">
    <location>
        <begin position="97"/>
        <end position="236"/>
    </location>
</feature>
<dbReference type="Proteomes" id="UP000034617">
    <property type="component" value="Unassembled WGS sequence"/>
</dbReference>
<gene>
    <name evidence="3" type="ORF">UW22_C0059G0011</name>
</gene>
<keyword evidence="1" id="KW-0472">Membrane</keyword>
<dbReference type="EMBL" id="LCHM01000059">
    <property type="protein sequence ID" value="KKT35113.1"/>
    <property type="molecule type" value="Genomic_DNA"/>
</dbReference>
<protein>
    <recommendedName>
        <fullName evidence="2">Glycosyltransferase RgtA/B/C/D-like domain-containing protein</fullName>
    </recommendedName>
</protein>
<evidence type="ECO:0000256" key="1">
    <source>
        <dbReference type="SAM" id="Phobius"/>
    </source>
</evidence>
<name>A0A0G1GLA6_9BACT</name>
<feature type="transmembrane region" description="Helical" evidence="1">
    <location>
        <begin position="9"/>
        <end position="27"/>
    </location>
</feature>
<evidence type="ECO:0000259" key="2">
    <source>
        <dbReference type="Pfam" id="PF13231"/>
    </source>
</evidence>
<feature type="transmembrane region" description="Helical" evidence="1">
    <location>
        <begin position="371"/>
        <end position="391"/>
    </location>
</feature>
<feature type="transmembrane region" description="Helical" evidence="1">
    <location>
        <begin position="178"/>
        <end position="211"/>
    </location>
</feature>
<comment type="caution">
    <text evidence="3">The sequence shown here is derived from an EMBL/GenBank/DDBJ whole genome shotgun (WGS) entry which is preliminary data.</text>
</comment>
<feature type="transmembrane region" description="Helical" evidence="1">
    <location>
        <begin position="400"/>
        <end position="421"/>
    </location>
</feature>
<keyword evidence="1" id="KW-0812">Transmembrane</keyword>